<feature type="region of interest" description="Disordered" evidence="2">
    <location>
        <begin position="1021"/>
        <end position="1046"/>
    </location>
</feature>
<dbReference type="GeneID" id="8853880"/>
<keyword evidence="1" id="KW-1015">Disulfide bond</keyword>
<evidence type="ECO:0000256" key="1">
    <source>
        <dbReference type="PROSITE-ProRule" id="PRU00076"/>
    </source>
</evidence>
<organism evidence="6">
    <name type="scientific">Naegleria gruberi</name>
    <name type="common">Amoeba</name>
    <dbReference type="NCBI Taxonomy" id="5762"/>
    <lineage>
        <taxon>Eukaryota</taxon>
        <taxon>Discoba</taxon>
        <taxon>Heterolobosea</taxon>
        <taxon>Tetramitia</taxon>
        <taxon>Eutetramitia</taxon>
        <taxon>Vahlkampfiidae</taxon>
        <taxon>Naegleria</taxon>
    </lineage>
</organism>
<reference evidence="5 6" key="1">
    <citation type="journal article" date="2010" name="Cell">
        <title>The genome of Naegleria gruberi illuminates early eukaryotic versatility.</title>
        <authorList>
            <person name="Fritz-Laylin L.K."/>
            <person name="Prochnik S.E."/>
            <person name="Ginger M.L."/>
            <person name="Dacks J.B."/>
            <person name="Carpenter M.L."/>
            <person name="Field M.C."/>
            <person name="Kuo A."/>
            <person name="Paredez A."/>
            <person name="Chapman J."/>
            <person name="Pham J."/>
            <person name="Shu S."/>
            <person name="Neupane R."/>
            <person name="Cipriano M."/>
            <person name="Mancuso J."/>
            <person name="Tu H."/>
            <person name="Salamov A."/>
            <person name="Lindquist E."/>
            <person name="Shapiro H."/>
            <person name="Lucas S."/>
            <person name="Grigoriev I.V."/>
            <person name="Cande W.Z."/>
            <person name="Fulton C."/>
            <person name="Rokhsar D.S."/>
            <person name="Dawson S.C."/>
        </authorList>
    </citation>
    <scope>NUCLEOTIDE SEQUENCE [LARGE SCALE GENOMIC DNA]</scope>
    <source>
        <strain evidence="5 6">NEG-M</strain>
    </source>
</reference>
<dbReference type="OMA" id="INILECH"/>
<evidence type="ECO:0000256" key="3">
    <source>
        <dbReference type="SAM" id="Phobius"/>
    </source>
</evidence>
<dbReference type="Gene3D" id="2.170.300.10">
    <property type="entry name" value="Tie2 ligand-binding domain superfamily"/>
    <property type="match status" value="2"/>
</dbReference>
<dbReference type="STRING" id="5762.D2VYF0"/>
<dbReference type="SMART" id="SM00181">
    <property type="entry name" value="EGF"/>
    <property type="match status" value="12"/>
</dbReference>
<keyword evidence="3" id="KW-0472">Membrane</keyword>
<evidence type="ECO:0000313" key="5">
    <source>
        <dbReference type="EMBL" id="EFC38198.1"/>
    </source>
</evidence>
<feature type="domain" description="EGF-like" evidence="4">
    <location>
        <begin position="1297"/>
        <end position="1331"/>
    </location>
</feature>
<dbReference type="eggNOG" id="KOG1225">
    <property type="taxonomic scope" value="Eukaryota"/>
</dbReference>
<gene>
    <name evidence="5" type="ORF">NAEGRDRAFT_74097</name>
</gene>
<evidence type="ECO:0000313" key="6">
    <source>
        <dbReference type="Proteomes" id="UP000006671"/>
    </source>
</evidence>
<dbReference type="InterPro" id="IPR013783">
    <property type="entry name" value="Ig-like_fold"/>
</dbReference>
<keyword evidence="6" id="KW-1185">Reference proteome</keyword>
<dbReference type="PROSITE" id="PS01186">
    <property type="entry name" value="EGF_2"/>
    <property type="match status" value="6"/>
</dbReference>
<dbReference type="VEuPathDB" id="AmoebaDB:NAEGRDRAFT_74097"/>
<dbReference type="SUPFAM" id="SSF63825">
    <property type="entry name" value="YWTD domain"/>
    <property type="match status" value="1"/>
</dbReference>
<feature type="disulfide bond" evidence="1">
    <location>
        <begin position="1410"/>
        <end position="1419"/>
    </location>
</feature>
<dbReference type="InterPro" id="IPR000742">
    <property type="entry name" value="EGF"/>
</dbReference>
<accession>D2VYF0</accession>
<dbReference type="InParanoid" id="D2VYF0"/>
<dbReference type="Proteomes" id="UP000006671">
    <property type="component" value="Unassembled WGS sequence"/>
</dbReference>
<dbReference type="EMBL" id="GG738910">
    <property type="protein sequence ID" value="EFC38198.1"/>
    <property type="molecule type" value="Genomic_DNA"/>
</dbReference>
<evidence type="ECO:0000259" key="4">
    <source>
        <dbReference type="PROSITE" id="PS50026"/>
    </source>
</evidence>
<feature type="domain" description="EGF-like" evidence="4">
    <location>
        <begin position="1387"/>
        <end position="1420"/>
    </location>
</feature>
<dbReference type="PANTHER" id="PTHR24033">
    <property type="entry name" value="EGF-LIKE DOMAIN-CONTAINING PROTEIN"/>
    <property type="match status" value="1"/>
</dbReference>
<dbReference type="Gene3D" id="2.10.25.10">
    <property type="entry name" value="Laminin"/>
    <property type="match status" value="4"/>
</dbReference>
<dbReference type="InterPro" id="IPR051830">
    <property type="entry name" value="NOTCH_homolog"/>
</dbReference>
<feature type="disulfide bond" evidence="1">
    <location>
        <begin position="683"/>
        <end position="692"/>
    </location>
</feature>
<dbReference type="InterPro" id="IPR011042">
    <property type="entry name" value="6-blade_b-propeller_TolB-like"/>
</dbReference>
<keyword evidence="3" id="KW-1133">Transmembrane helix</keyword>
<feature type="domain" description="EGF-like" evidence="4">
    <location>
        <begin position="738"/>
        <end position="771"/>
    </location>
</feature>
<sequence>MTSLSPLNNVSISSNYVIPGNIYLDSTAGVMYTTEDAKIRKITLSSGIISTLVGSGRFGTTYTTDPTTTQMHMPKSLTLWKTHLIWIDGYVRIRKLDSSTNQVSVIFGAGNGNSDNTVTNPLLVRCGSSLSITVDPSDNIYFADFDNVMVRKIDGTTNVASVYNYYPSGLLGYPVQIKYCNGGLYVYVNDNVNFYIQKLTESDGTVYASVEVGGGSSKSTGISGTSYQMDATNYVTKMDCYNNELYWNAYDYSIRKLTTGGIVEQVLGNGYRGESEDGTITSSSIIGYIEYLTIDQANGDLYFAENNYNIRKLVGTTLSSFLHYRNVLNEGNPKTLPLVTKAIALYSDGIYLAEPNSIKFYNLTSSTIKHFAGYFYLPYNNKAPIGSLNIGGSYVTARYSSILSMTCTPTGDIYLIDNHYPGFFIKLLSKSTGLVTIVAGTASALECVNGNTPTACAITNAKNIQYYNGEVYFATDIYIYKISSSTGKIEIVLGGGTFTSDGASSSANIATLGAFTIRPSDGKIYYFQQIGFTFYLKVFSTSTVTTLFTTSSVPLVPFSLYVNDNGYVYYTDSMTNTVKLFTPTTANANTGTLTSYAGNSFGTYNDGETLANTKFTTLVGLTFSNDNNLMFVADDKLRIIYKECDANYGGDYCNLPYCYSIRSDDSTVCNSNGNCTDVNNCLCSNGFSGANCSSWTCNGYSNSLTTGCSYHGTCTSYNTCNCSSNYYGSNCSITTCNDIYSNSSEVCLGRGICAQVDDCHCEFGFTGNNCQNYNCSGIAFDNSSVCSSRGLCLSPNNCSCQSGFFGNECQHYNCYGILANSSQVCSSSGVCSSPNNCTCNDGYTGDECHLTSCYGVSSNNSKVCSGHGGCSFYNNCICESGYFGNDCFFYNCFGILNTNSSVCSGNGNCTMHDTCECKESFTGLSCNVTIPQNSPIISNISFGNITFNNTSMNETSYFNETLMSNISMTNGSSNYISLSNNTVNTTSLNDTEYFNETKMNPSNISITNSSLNYTSLNDTANFNETKMNNDSSHNSTSNTNETDVNSPLLQQNTSTINNTILNNNVSAESSQIYLLVSCFGILNTNSSVCSGNGNCSMNDTCECKESFTGLSCNVTIPQNSPIISNISFGNITFNNTSMNETSYFNETIMSNISMTNGSSNYTSENSTFTVNETDVNSSPQNTSTIINNTNPTTSNTSSVMQNSTCYGTNSTLVCSGNGKCLTNQQCSCDYGYAGDVCELNTCFGIPSSDRVCNGRGVCSNINTCECFSRIGVKIMGDECETLLCRGVYNGVGYFFSDIDSRVCSNHGKCFIDLNNSSGCFCDYGYYGDSCNKYDCFSESSTSENVCSGHGTCESPDTCQCLNDDTNGHFAGPNCNTCHSAFSGSSCKDKTCTASTCLNGGSCGNENQCVCTSNFTGLICEDCKLDHYGLNCNVYCNYETTCNGHGFCDMLNGTCLCFSSRENGYWNGTSCNSCLVDYYGSDCLTRFDSFNSTYSSALFGQISKYFDGISFKLFGPSYSHNSISCSKLIHPNDFSLFGVEPKCYWTDKLNGVFKIEFDNDFTFDITKVLSIRLNTNVFSNTLIDYGYIRMYLILSDNIQAPTANIKTSKKLYSTSENIYLSASNSFSGDKKGLEYYWSINGQNVPMNVLQSTMSTKDQILKIEKDQLTSGTFVISLFVKSQVSKLSSSTESITIQVQDVEFPSVVILNKEISVKSIDKYITIKKTTSIPISLKEKEMKIEWQQIEGPTSIKFKKDSYNNLVIEQLSIGKWKYVFKVSIFVVENPTLTSNDFVVINADQPKLSLSLSLKQSTRISNSIQVNFQDPENNLDEYERWKWTCIDVATVGYCGDTIYQNLALNSKNRSTIINLSQQDFPSYVMSPTLTLFIMKGDRSVYSSLNLNIQHSPPIISVISISPNLRNIVTNDDKISIEMKHQDQDPSNSSLVIKTQWKIDNFLVSESNTKKVNGNEFETTSSTITTPFKHLKSLNKNKYSSLVIDSKELEEGTDHSIEVKVSFVDSYTNQEMAATSNVNSFTKALPPRKCPCTISPTTGVSMKTDFTFSCDNCQNEDNTIEIKQGYIDQETGIKVYLPLSLDGSVNIPSSSSATSSTKRRLDDHSVQLFVELGDKSTGESRVMYSNITVLPPSPPHPTLSEILNLVSNQTSKIMSTSIQDGNTAVSIADTLTCIVSTSQLLQTLPSTDKETSTVTQVQSKLLDTLSSSLQTTGSDSVSSSTTSMAVLALHSVVKNEQVIEKPVIQKSITILNNVIQLTLKSKVDIFTQTSKPLLAIVGKLSDQVAKFTHLKEEFIRYEEIASTAEMITLSYVSVQPVSGDPAAIHESVVNAKADKMYLTDFSNVIISSAPTSNSKKRVNIYQSFVNIPPMKVTESNEFAELTYSYIVKEHVPSIYQKILQQESNNSTNGTRFDVISSVSASLAISSPHAHMIEFSQNLTIYIHVNDEDFSTASLTEYACVLVNSNLESDFENCTISGRDKATESIACNCRFIDLHVSNVIILKNNKQKIVLQNKQEEGLDDDVLVIIIVAIVSCVGLSILSISMVMGIFACYMKKKSKKIYPYERKELISHNIEQPTKPYDNSLISTSSISLL</sequence>
<proteinExistence type="predicted"/>
<dbReference type="KEGG" id="ngr:NAEGRDRAFT_74097"/>
<dbReference type="PANTHER" id="PTHR24033:SF151">
    <property type="entry name" value="NOTCH 2"/>
    <property type="match status" value="1"/>
</dbReference>
<comment type="caution">
    <text evidence="1">Lacks conserved residue(s) required for the propagation of feature annotation.</text>
</comment>
<feature type="compositionally biased region" description="Low complexity" evidence="2">
    <location>
        <begin position="1028"/>
        <end position="1046"/>
    </location>
</feature>
<feature type="transmembrane region" description="Helical" evidence="3">
    <location>
        <begin position="2534"/>
        <end position="2563"/>
    </location>
</feature>
<keyword evidence="3" id="KW-0812">Transmembrane</keyword>
<feature type="disulfide bond" evidence="1">
    <location>
        <begin position="761"/>
        <end position="770"/>
    </location>
</feature>
<dbReference type="OrthoDB" id="9981301at2759"/>
<dbReference type="PROSITE" id="PS00022">
    <property type="entry name" value="EGF_1"/>
    <property type="match status" value="10"/>
</dbReference>
<dbReference type="RefSeq" id="XP_002670942.1">
    <property type="nucleotide sequence ID" value="XM_002670896.1"/>
</dbReference>
<feature type="disulfide bond" evidence="1">
    <location>
        <begin position="1321"/>
        <end position="1330"/>
    </location>
</feature>
<dbReference type="PROSITE" id="PS50026">
    <property type="entry name" value="EGF_3"/>
    <property type="match status" value="4"/>
</dbReference>
<feature type="region of interest" description="Disordered" evidence="2">
    <location>
        <begin position="1172"/>
        <end position="1195"/>
    </location>
</feature>
<dbReference type="Gene3D" id="2.120.10.30">
    <property type="entry name" value="TolB, C-terminal domain"/>
    <property type="match status" value="3"/>
</dbReference>
<dbReference type="SUPFAM" id="SSF101898">
    <property type="entry name" value="NHL repeat"/>
    <property type="match status" value="1"/>
</dbReference>
<protein>
    <submittedName>
        <fullName evidence="5">Predicted protein</fullName>
    </submittedName>
</protein>
<feature type="domain" description="EGF-like" evidence="4">
    <location>
        <begin position="654"/>
        <end position="693"/>
    </location>
</feature>
<evidence type="ECO:0000256" key="2">
    <source>
        <dbReference type="SAM" id="MobiDB-lite"/>
    </source>
</evidence>
<keyword evidence="1" id="KW-0245">EGF-like domain</keyword>
<dbReference type="Gene3D" id="2.60.40.10">
    <property type="entry name" value="Immunoglobulins"/>
    <property type="match status" value="1"/>
</dbReference>
<feature type="compositionally biased region" description="Low complexity" evidence="2">
    <location>
        <begin position="1176"/>
        <end position="1195"/>
    </location>
</feature>
<name>D2VYF0_NAEGR</name>